<dbReference type="GO" id="GO:0045842">
    <property type="term" value="P:positive regulation of mitotic metaphase/anaphase transition"/>
    <property type="evidence" value="ECO:0007669"/>
    <property type="project" value="TreeGrafter"/>
</dbReference>
<dbReference type="GO" id="GO:0031145">
    <property type="term" value="P:anaphase-promoting complex-dependent catabolic process"/>
    <property type="evidence" value="ECO:0007669"/>
    <property type="project" value="TreeGrafter"/>
</dbReference>
<keyword evidence="6" id="KW-0963">Cytoplasm</keyword>
<dbReference type="InterPro" id="IPR037679">
    <property type="entry name" value="Apc5"/>
</dbReference>
<keyword evidence="12" id="KW-0802">TPR repeat</keyword>
<evidence type="ECO:0000259" key="16">
    <source>
        <dbReference type="Pfam" id="PF12862"/>
    </source>
</evidence>
<feature type="domain" description="Anaphase-promoting complex subunit 5 N-terminal" evidence="17">
    <location>
        <begin position="65"/>
        <end position="179"/>
    </location>
</feature>
<evidence type="ECO:0000256" key="6">
    <source>
        <dbReference type="ARBA" id="ARBA00022490"/>
    </source>
</evidence>
<evidence type="ECO:0000259" key="17">
    <source>
        <dbReference type="Pfam" id="PF21371"/>
    </source>
</evidence>
<dbReference type="Proteomes" id="UP000694843">
    <property type="component" value="Unplaced"/>
</dbReference>
<sequence length="829" mass="90056">MSGREAATDHRPKSSNLVDNNFGPIREVLSPCKIAVLLFIEKYNRIGLKYGEGLISGGCADRIATAAERKSTARLLFELIQGGDLQFSNLLKLVENKCFDRQHVEAWKRAMKHVVEEGVEGLQCLFDTVHKAVLQDGLDSLPCLWTSIVGLYLRQMNLLYKRLSIVEVVTLHSLFVQYCTTLPKMDCNNSTESKSAFSLPTALDISMASPPSSPSLPSNSQFVDNNQDISDLKAATRSLGDVRDISLSNAPHVLRRDLLLQESECAWSIQQAEQLIGEQTRLLEFNESSALPARELHTILQRILTVHPQLSSAHYLSCLNFLRVNEAKGAMESLAAAYDCQQVTRATPRSLRYAALNMAALYSHFGSRSVALRCVSEVIAHSQEASDNTCLQHALAWLYVLAPTHKREALVQSAVQRSASLQLPYLSWLSLVNQAALPSLKPPAQRLQMLVSRVDGCVGVCGGGVGCVGGVWAVEAGVWSQWLGNSSSMSVVCSQLVLHAPPVLPASPSVPYASSQTAAALCNIAASLADAGEYSACEALLSRAQALFSSGSAHSRHVRLTRAHVSCSRFALLGSYAQALTALAPVAAHETAYFKIRSCEVAVAQGESECALQLVTELLSSQEVAEKPQLLVQVYLLYSSALCIAGNCSGALDTLVNAVSLALENHLALLHSLATLQLIAVQLQLGLLSSSSPSKSYERLNNPSIHAYNFYNVPQGVDADSIDRALSIVMASGSLYDQARSLLLLAKLRILACGGRAEKLCRVGADLERVKNMFVKVEAQHRVRDTLYLSSRVWHAAGQLEARNKCALEFRTLEQALPCKNILPPTPIF</sequence>
<organism evidence="18 19">
    <name type="scientific">Hyalella azteca</name>
    <name type="common">Amphipod</name>
    <dbReference type="NCBI Taxonomy" id="294128"/>
    <lineage>
        <taxon>Eukaryota</taxon>
        <taxon>Metazoa</taxon>
        <taxon>Ecdysozoa</taxon>
        <taxon>Arthropoda</taxon>
        <taxon>Crustacea</taxon>
        <taxon>Multicrustacea</taxon>
        <taxon>Malacostraca</taxon>
        <taxon>Eumalacostraca</taxon>
        <taxon>Peracarida</taxon>
        <taxon>Amphipoda</taxon>
        <taxon>Senticaudata</taxon>
        <taxon>Talitrida</taxon>
        <taxon>Talitroidea</taxon>
        <taxon>Hyalellidae</taxon>
        <taxon>Hyalella</taxon>
    </lineage>
</organism>
<evidence type="ECO:0000256" key="11">
    <source>
        <dbReference type="ARBA" id="ARBA00022786"/>
    </source>
</evidence>
<dbReference type="Pfam" id="PF12862">
    <property type="entry name" value="ANAPC5"/>
    <property type="match status" value="1"/>
</dbReference>
<keyword evidence="15" id="KW-0131">Cell cycle</keyword>
<keyword evidence="14" id="KW-0539">Nucleus</keyword>
<dbReference type="GO" id="GO:0051301">
    <property type="term" value="P:cell division"/>
    <property type="evidence" value="ECO:0007669"/>
    <property type="project" value="UniProtKB-KW"/>
</dbReference>
<dbReference type="GO" id="GO:0005680">
    <property type="term" value="C:anaphase-promoting complex"/>
    <property type="evidence" value="ECO:0007669"/>
    <property type="project" value="InterPro"/>
</dbReference>
<accession>A0A979FQJ4</accession>
<keyword evidence="7" id="KW-0597">Phosphoprotein</keyword>
<evidence type="ECO:0000256" key="9">
    <source>
        <dbReference type="ARBA" id="ARBA00022737"/>
    </source>
</evidence>
<evidence type="ECO:0000256" key="15">
    <source>
        <dbReference type="ARBA" id="ARBA00023306"/>
    </source>
</evidence>
<evidence type="ECO:0000256" key="5">
    <source>
        <dbReference type="ARBA" id="ARBA00016066"/>
    </source>
</evidence>
<evidence type="ECO:0000256" key="4">
    <source>
        <dbReference type="ARBA" id="ARBA00007450"/>
    </source>
</evidence>
<keyword evidence="11" id="KW-0833">Ubl conjugation pathway</keyword>
<dbReference type="GO" id="GO:0070979">
    <property type="term" value="P:protein K11-linked ubiquitination"/>
    <property type="evidence" value="ECO:0007669"/>
    <property type="project" value="TreeGrafter"/>
</dbReference>
<gene>
    <name evidence="19" type="primary">LOC108682524</name>
</gene>
<keyword evidence="9" id="KW-0677">Repeat</keyword>
<dbReference type="Pfam" id="PF21371">
    <property type="entry name" value="Apc5_N"/>
    <property type="match status" value="1"/>
</dbReference>
<comment type="subcellular location">
    <subcellularLocation>
        <location evidence="2">Cytoplasm</location>
        <location evidence="2">Cytoskeleton</location>
        <location evidence="2">Spindle</location>
    </subcellularLocation>
    <subcellularLocation>
        <location evidence="1">Nucleus</location>
    </subcellularLocation>
</comment>
<evidence type="ECO:0000256" key="3">
    <source>
        <dbReference type="ARBA" id="ARBA00004906"/>
    </source>
</evidence>
<evidence type="ECO:0000256" key="13">
    <source>
        <dbReference type="ARBA" id="ARBA00023212"/>
    </source>
</evidence>
<dbReference type="GO" id="GO:0005819">
    <property type="term" value="C:spindle"/>
    <property type="evidence" value="ECO:0007669"/>
    <property type="project" value="UniProtKB-SubCell"/>
</dbReference>
<keyword evidence="8" id="KW-0132">Cell division</keyword>
<keyword evidence="13" id="KW-0206">Cytoskeleton</keyword>
<dbReference type="CTD" id="45574"/>
<evidence type="ECO:0000256" key="14">
    <source>
        <dbReference type="ARBA" id="ARBA00023242"/>
    </source>
</evidence>
<dbReference type="CDD" id="cd16270">
    <property type="entry name" value="Apc5_N"/>
    <property type="match status" value="1"/>
</dbReference>
<evidence type="ECO:0000313" key="18">
    <source>
        <dbReference type="Proteomes" id="UP000694843"/>
    </source>
</evidence>
<evidence type="ECO:0000256" key="1">
    <source>
        <dbReference type="ARBA" id="ARBA00004123"/>
    </source>
</evidence>
<name>A0A979FQJ4_HYAAZ</name>
<evidence type="ECO:0000256" key="2">
    <source>
        <dbReference type="ARBA" id="ARBA00004186"/>
    </source>
</evidence>
<dbReference type="OrthoDB" id="2504561at2759"/>
<protein>
    <recommendedName>
        <fullName evidence="5">Anaphase-promoting complex subunit 5</fullName>
    </recommendedName>
</protein>
<dbReference type="PANTHER" id="PTHR12830">
    <property type="entry name" value="ANAPHASE-PROMOTING COMPLEX SUBUNIT 5"/>
    <property type="match status" value="1"/>
</dbReference>
<comment type="pathway">
    <text evidence="3">Protein modification; protein ubiquitination.</text>
</comment>
<proteinExistence type="inferred from homology"/>
<dbReference type="OMA" id="GEYSACE"/>
<keyword evidence="18" id="KW-1185">Reference proteome</keyword>
<dbReference type="KEGG" id="hazt:108682524"/>
<dbReference type="AlphaFoldDB" id="A0A979FQJ4"/>
<evidence type="ECO:0000256" key="12">
    <source>
        <dbReference type="ARBA" id="ARBA00022803"/>
    </source>
</evidence>
<evidence type="ECO:0000256" key="7">
    <source>
        <dbReference type="ARBA" id="ARBA00022553"/>
    </source>
</evidence>
<dbReference type="InterPro" id="IPR026000">
    <property type="entry name" value="Apc5_dom"/>
</dbReference>
<evidence type="ECO:0000313" key="19">
    <source>
        <dbReference type="RefSeq" id="XP_047738414.1"/>
    </source>
</evidence>
<reference evidence="19" key="1">
    <citation type="submission" date="2025-08" db="UniProtKB">
        <authorList>
            <consortium name="RefSeq"/>
        </authorList>
    </citation>
    <scope>IDENTIFICATION</scope>
    <source>
        <tissue evidence="19">Whole organism</tissue>
    </source>
</reference>
<dbReference type="PANTHER" id="PTHR12830:SF9">
    <property type="entry name" value="ANAPHASE-PROMOTING COMPLEX SUBUNIT 5"/>
    <property type="match status" value="1"/>
</dbReference>
<dbReference type="GeneID" id="108682524"/>
<keyword evidence="10" id="KW-0498">Mitosis</keyword>
<comment type="similarity">
    <text evidence="4">Belongs to the APC5 family.</text>
</comment>
<feature type="domain" description="Anaphase-promoting complex subunit 5" evidence="16">
    <location>
        <begin position="314"/>
        <end position="402"/>
    </location>
</feature>
<dbReference type="InterPro" id="IPR048968">
    <property type="entry name" value="Apc5_N"/>
</dbReference>
<evidence type="ECO:0000256" key="10">
    <source>
        <dbReference type="ARBA" id="ARBA00022776"/>
    </source>
</evidence>
<dbReference type="RefSeq" id="XP_047738414.1">
    <property type="nucleotide sequence ID" value="XM_047882458.1"/>
</dbReference>
<evidence type="ECO:0000256" key="8">
    <source>
        <dbReference type="ARBA" id="ARBA00022618"/>
    </source>
</evidence>